<reference evidence="2 3" key="1">
    <citation type="submission" date="2020-07" db="EMBL/GenBank/DDBJ databases">
        <title>Halophilic bacteria isolated from french cheeses.</title>
        <authorList>
            <person name="Kothe C.I."/>
            <person name="Farah-Kraiem B."/>
            <person name="Renault P."/>
            <person name="Dridi B."/>
        </authorList>
    </citation>
    <scope>NUCLEOTIDE SEQUENCE [LARGE SCALE GENOMIC DNA]</scope>
    <source>
        <strain evidence="2 3">FME16</strain>
    </source>
</reference>
<dbReference type="Proteomes" id="UP000754821">
    <property type="component" value="Unassembled WGS sequence"/>
</dbReference>
<dbReference type="InterPro" id="IPR027417">
    <property type="entry name" value="P-loop_NTPase"/>
</dbReference>
<dbReference type="Gene3D" id="3.40.50.300">
    <property type="entry name" value="P-loop containing nucleotide triphosphate hydrolases"/>
    <property type="match status" value="1"/>
</dbReference>
<evidence type="ECO:0000313" key="2">
    <source>
        <dbReference type="EMBL" id="MBE0405279.1"/>
    </source>
</evidence>
<sequence>MANLNQPQWGWACAQSIAALDFWAEFEPGICFLLLTVDPQEYLAQCLLSDQDENPGNERVYLERWQAEHEQLLAFYLKNPERCLLVNASQVAANPVALMQQLAQRWQFSLDSRNTQQPVSVSCHAVGDAPNVLARYVATKILQEHSKLLAPLYDELQAAQHPVAEPDAQIDKNGHIFSTANISLSSLLKDYQRRCERDLSEADRKALEELKQENELLLLQLNQMQDELEEKKHLPAPEINNRAVEEARQESELLLLQLHQVQEELEHYFLQNQKTSDELTQLKKDNRKLKHQNKLANEQAATPKGLFARKAKKAIPSLEFEGVQLCHEQVNPDYEHLWISLQSPCFGERLADQWHFRIACAGVKPGEFGQQPKLELPEQNDQLLAQWFSESESEHGHKLELRFALPNAMDTGVWKQISSDDQQLIKALLQQLPDIISELKNQNTCIHRNWGDWEALIADMYRINEEKG</sequence>
<comment type="caution">
    <text evidence="2">The sequence shown here is derived from an EMBL/GenBank/DDBJ whole genome shotgun (WGS) entry which is preliminary data.</text>
</comment>
<protein>
    <recommendedName>
        <fullName evidence="4">ATPase</fullName>
    </recommendedName>
</protein>
<keyword evidence="1" id="KW-0175">Coiled coil</keyword>
<accession>A0ABR9FG30</accession>
<organism evidence="2 3">
    <name type="scientific">Halomonas citrativorans</name>
    <dbReference type="NCBI Taxonomy" id="2742612"/>
    <lineage>
        <taxon>Bacteria</taxon>
        <taxon>Pseudomonadati</taxon>
        <taxon>Pseudomonadota</taxon>
        <taxon>Gammaproteobacteria</taxon>
        <taxon>Oceanospirillales</taxon>
        <taxon>Halomonadaceae</taxon>
        <taxon>Halomonas</taxon>
    </lineage>
</organism>
<evidence type="ECO:0000313" key="3">
    <source>
        <dbReference type="Proteomes" id="UP000754821"/>
    </source>
</evidence>
<gene>
    <name evidence="2" type="ORF">EI163_17225</name>
</gene>
<dbReference type="RefSeq" id="WP_192528680.1">
    <property type="nucleotide sequence ID" value="NZ_RRZC01000038.1"/>
</dbReference>
<evidence type="ECO:0008006" key="4">
    <source>
        <dbReference type="Google" id="ProtNLM"/>
    </source>
</evidence>
<dbReference type="EMBL" id="RRZC01000038">
    <property type="protein sequence ID" value="MBE0405279.1"/>
    <property type="molecule type" value="Genomic_DNA"/>
</dbReference>
<proteinExistence type="predicted"/>
<evidence type="ECO:0000256" key="1">
    <source>
        <dbReference type="SAM" id="Coils"/>
    </source>
</evidence>
<name>A0ABR9FG30_9GAMM</name>
<feature type="coiled-coil region" evidence="1">
    <location>
        <begin position="200"/>
        <end position="299"/>
    </location>
</feature>
<keyword evidence="3" id="KW-1185">Reference proteome</keyword>